<protein>
    <submittedName>
        <fullName evidence="4">RNA processing exonuclease, beta-lactamase fold, Cft2 family</fullName>
    </submittedName>
</protein>
<proteinExistence type="predicted"/>
<dbReference type="Pfam" id="PF07521">
    <property type="entry name" value="RMMBL"/>
    <property type="match status" value="1"/>
</dbReference>
<name>A0A1I6DI27_9FIRM</name>
<dbReference type="PANTHER" id="PTHR11203:SF37">
    <property type="entry name" value="INTEGRATOR COMPLEX SUBUNIT 11"/>
    <property type="match status" value="1"/>
</dbReference>
<dbReference type="OrthoDB" id="9803916at2"/>
<dbReference type="InterPro" id="IPR022712">
    <property type="entry name" value="Beta_Casp"/>
</dbReference>
<keyword evidence="4" id="KW-0269">Exonuclease</keyword>
<dbReference type="Pfam" id="PF10996">
    <property type="entry name" value="Beta-Casp"/>
    <property type="match status" value="1"/>
</dbReference>
<evidence type="ECO:0000259" key="3">
    <source>
        <dbReference type="SMART" id="SM01027"/>
    </source>
</evidence>
<dbReference type="Gene3D" id="3.40.50.10890">
    <property type="match status" value="1"/>
</dbReference>
<keyword evidence="4" id="KW-0540">Nuclease</keyword>
<evidence type="ECO:0000259" key="2">
    <source>
        <dbReference type="SMART" id="SM00849"/>
    </source>
</evidence>
<dbReference type="STRING" id="39060.SAMN05660706_11156"/>
<sequence length="1032" mass="114046">MKYIALGGGNEVGASCNLLQLNGTNFLLDAGIRMGAGEAGGPADALPDLALLQEAGGVEAVLVSHAHLDHIGALPLVHQAYPAAPIYATMPTVHLMRVLLADALKIMSIKAEQEFECPLYNDELVARMFTRVVPVPVGGSVQLPGAVRAFFFPAGHILGAAMIGLEGAEGRVLYTGDISTGNQRTISGMVAPDFAPHLLIIESTYGNRLHANRQREEKALVETVSEVIESGGHALIPAFALGRAQEIILLIQAHQQAGLIPRFPIWVDGMVRSICQAYVNFPELLRGPLKRFINNGGNPFFREKGARPVTSTPLREKVLAGAPACIVSSSGMLTGGPSQFYASRLVDDPRHAIIFCGYQDEESPGRRLLALADNPEATITLDGREIRVQCRLAQYGLSAHADAGELAALTARMRPRRVVLVHGDDDARQALARTLADNRRAVLAPVNGEWLEFSFRRAGRGKFEFSPAGGAGGGAPGKERVAPPDAGELWQELIRNPATRNKLFSAEELAALWFRGETTPERQAQMAAILEKDDRYFAADWKHPYFYRPRRPDQVAADRRRETIMQGLSHLPGRLVLVRDGGGAVRAGICYAVDRLGFYAWKVGRDSTWHPADTLLEIIAPWYEQVETAGETQDEEALRSEQKQKLHRFLLRVKPIYRQLKPLKLWEQMRALRAEPATAREWRDMLGLDEGVESLTALAWRLNTHPEYFVREFVPGGVPNYVCREEIPREEAGRDEEMVDRMEQNAALAVAEELFPTESGLYRKGLDRDAGEITLYFHFPATAADRYRAQIEQLGAVTGWSVRIHPEAHHGALSEAVRRLLPGTWRMLRNPSIHRENNMVSVRCDIPPGEENMVTEVAGRFKEQTGQELRIETPGETGAVSLQEQPAGSVVGPAEDCMEINAAYATIRATLQEAGATVYKTGKKNAGNFEYIEVSFISPDVGERYRGVLDELQKQTGWPVRINPRPNQNEIKALVRQSLEPAWGLVKEPGFFEIGRAVRVKLKAPPAPDDPRWLGMVEEIKARTGYRVEYVE</sequence>
<evidence type="ECO:0000313" key="5">
    <source>
        <dbReference type="Proteomes" id="UP000199584"/>
    </source>
</evidence>
<dbReference type="Pfam" id="PF00753">
    <property type="entry name" value="Lactamase_B"/>
    <property type="match status" value="1"/>
</dbReference>
<keyword evidence="5" id="KW-1185">Reference proteome</keyword>
<dbReference type="SUPFAM" id="SSF56281">
    <property type="entry name" value="Metallo-hydrolase/oxidoreductase"/>
    <property type="match status" value="1"/>
</dbReference>
<dbReference type="PANTHER" id="PTHR11203">
    <property type="entry name" value="CLEAVAGE AND POLYADENYLATION SPECIFICITY FACTOR FAMILY MEMBER"/>
    <property type="match status" value="1"/>
</dbReference>
<evidence type="ECO:0000256" key="1">
    <source>
        <dbReference type="ARBA" id="ARBA00022801"/>
    </source>
</evidence>
<accession>A0A1I6DI27</accession>
<evidence type="ECO:0000313" key="4">
    <source>
        <dbReference type="EMBL" id="SFR05094.1"/>
    </source>
</evidence>
<keyword evidence="1" id="KW-0378">Hydrolase</keyword>
<organism evidence="4 5">
    <name type="scientific">Desulfoscipio geothermicus DSM 3669</name>
    <dbReference type="NCBI Taxonomy" id="1121426"/>
    <lineage>
        <taxon>Bacteria</taxon>
        <taxon>Bacillati</taxon>
        <taxon>Bacillota</taxon>
        <taxon>Clostridia</taxon>
        <taxon>Eubacteriales</taxon>
        <taxon>Desulfallaceae</taxon>
        <taxon>Desulfoscipio</taxon>
    </lineage>
</organism>
<dbReference type="Proteomes" id="UP000199584">
    <property type="component" value="Unassembled WGS sequence"/>
</dbReference>
<gene>
    <name evidence="4" type="ORF">SAMN05660706_11156</name>
</gene>
<feature type="domain" description="Metallo-beta-lactamase" evidence="2">
    <location>
        <begin position="13"/>
        <end position="232"/>
    </location>
</feature>
<dbReference type="RefSeq" id="WP_131820621.1">
    <property type="nucleotide sequence ID" value="NZ_FOYM01000011.1"/>
</dbReference>
<dbReference type="InterPro" id="IPR050698">
    <property type="entry name" value="MBL"/>
</dbReference>
<dbReference type="InterPro" id="IPR036866">
    <property type="entry name" value="RibonucZ/Hydroxyglut_hydro"/>
</dbReference>
<dbReference type="InterPro" id="IPR011108">
    <property type="entry name" value="RMMBL"/>
</dbReference>
<dbReference type="SMART" id="SM00849">
    <property type="entry name" value="Lactamase_B"/>
    <property type="match status" value="1"/>
</dbReference>
<dbReference type="CDD" id="cd16295">
    <property type="entry name" value="TTHA0252-CPSF-like_MBL-fold"/>
    <property type="match status" value="1"/>
</dbReference>
<dbReference type="GO" id="GO:0004521">
    <property type="term" value="F:RNA endonuclease activity"/>
    <property type="evidence" value="ECO:0007669"/>
    <property type="project" value="TreeGrafter"/>
</dbReference>
<dbReference type="GO" id="GO:0004527">
    <property type="term" value="F:exonuclease activity"/>
    <property type="evidence" value="ECO:0007669"/>
    <property type="project" value="UniProtKB-KW"/>
</dbReference>
<dbReference type="Gene3D" id="3.60.15.10">
    <property type="entry name" value="Ribonuclease Z/Hydroxyacylglutathione hydrolase-like"/>
    <property type="match status" value="1"/>
</dbReference>
<feature type="domain" description="Beta-Casp" evidence="3">
    <location>
        <begin position="244"/>
        <end position="368"/>
    </location>
</feature>
<dbReference type="AlphaFoldDB" id="A0A1I6DI27"/>
<dbReference type="InterPro" id="IPR001279">
    <property type="entry name" value="Metallo-B-lactamas"/>
</dbReference>
<dbReference type="EMBL" id="FOYM01000011">
    <property type="protein sequence ID" value="SFR05094.1"/>
    <property type="molecule type" value="Genomic_DNA"/>
</dbReference>
<dbReference type="SMART" id="SM01027">
    <property type="entry name" value="Beta-Casp"/>
    <property type="match status" value="1"/>
</dbReference>
<reference evidence="5" key="1">
    <citation type="submission" date="2016-10" db="EMBL/GenBank/DDBJ databases">
        <authorList>
            <person name="Varghese N."/>
            <person name="Submissions S."/>
        </authorList>
    </citation>
    <scope>NUCLEOTIDE SEQUENCE [LARGE SCALE GENOMIC DNA]</scope>
    <source>
        <strain evidence="5">DSM 3669</strain>
    </source>
</reference>